<dbReference type="InterPro" id="IPR026881">
    <property type="entry name" value="WYL_dom"/>
</dbReference>
<reference evidence="4 5" key="1">
    <citation type="journal article" date="2011" name="J. Bacteriol.">
        <title>Draft genome sequence of the thermoalkaliphilic Caldalkalibacillus thermarum strain TA2.A1.</title>
        <authorList>
            <person name="Kalamorz F."/>
            <person name="Keis S."/>
            <person name="McMillan D.G."/>
            <person name="Olsson K."/>
            <person name="Stanton J.A."/>
            <person name="Stockwell P."/>
            <person name="Black M.A."/>
            <person name="Klingeman D.M."/>
            <person name="Land M.L."/>
            <person name="Han C.S."/>
            <person name="Martin S.L."/>
            <person name="Becher S.A."/>
            <person name="Peddie C.J."/>
            <person name="Morgan H.W."/>
            <person name="Matthies D."/>
            <person name="Preiss L."/>
            <person name="Meier T."/>
            <person name="Brown S.D."/>
            <person name="Cook G.M."/>
        </authorList>
    </citation>
    <scope>NUCLEOTIDE SEQUENCE [LARGE SCALE GENOMIC DNA]</scope>
    <source>
        <strain evidence="4 5">TA2.A1</strain>
    </source>
</reference>
<feature type="domain" description="WYL" evidence="2">
    <location>
        <begin position="149"/>
        <end position="216"/>
    </location>
</feature>
<dbReference type="InterPro" id="IPR057727">
    <property type="entry name" value="WCX_dom"/>
</dbReference>
<dbReference type="InterPro" id="IPR036390">
    <property type="entry name" value="WH_DNA-bd_sf"/>
</dbReference>
<dbReference type="eggNOG" id="COG2378">
    <property type="taxonomic scope" value="Bacteria"/>
</dbReference>
<sequence length="330" mass="38735">MYGQVRGMKTDRLIRLIRIITLVQSKPGIMAKELAERCETTERTIYRDMEILSFANIPITNLGHGKGYQFVGNFALYPMDLTEEELMAFAVLPSLLEQVDLVPPDLYSAYEKVMAAARKEKLLRQELLDSVTNVIQMGTPAYKDVKTNFLSTIIQAILSQQTIEARYHTQSRNVTTVRAIDPYYLIPREHRFYLIGYCHQKKAIRTFRLSRFLEVNILDQTFEKDDFNLKAYLKDTWSIERGEKRIAFKVKFSPRVARYVKEEEMFVKPKLTDLEDGSLLFEVTLNHDREFLQWLMGYGAEAEILEPQSYRRKMKELLQRWLGVYDRDKV</sequence>
<proteinExistence type="predicted"/>
<name>F5L6W6_CALTT</name>
<feature type="domain" description="WCX" evidence="3">
    <location>
        <begin position="245"/>
        <end position="322"/>
    </location>
</feature>
<dbReference type="PANTHER" id="PTHR34580:SF1">
    <property type="entry name" value="PROTEIN PAFC"/>
    <property type="match status" value="1"/>
</dbReference>
<dbReference type="EMBL" id="AFCE01000133">
    <property type="protein sequence ID" value="EGL82901.1"/>
    <property type="molecule type" value="Genomic_DNA"/>
</dbReference>
<protein>
    <submittedName>
        <fullName evidence="4">Helix-turn-helix type 11 domain-containing protein</fullName>
    </submittedName>
</protein>
<feature type="domain" description="Helix-turn-helix type 11" evidence="1">
    <location>
        <begin position="15"/>
        <end position="69"/>
    </location>
</feature>
<dbReference type="InterPro" id="IPR013196">
    <property type="entry name" value="HTH_11"/>
</dbReference>
<evidence type="ECO:0000313" key="5">
    <source>
        <dbReference type="Proteomes" id="UP000010716"/>
    </source>
</evidence>
<dbReference type="Pfam" id="PF13280">
    <property type="entry name" value="WYL"/>
    <property type="match status" value="1"/>
</dbReference>
<dbReference type="InterPro" id="IPR051534">
    <property type="entry name" value="CBASS_pafABC_assoc_protein"/>
</dbReference>
<evidence type="ECO:0000259" key="1">
    <source>
        <dbReference type="Pfam" id="PF08279"/>
    </source>
</evidence>
<organism evidence="4 5">
    <name type="scientific">Caldalkalibacillus thermarum (strain TA2.A1)</name>
    <dbReference type="NCBI Taxonomy" id="986075"/>
    <lineage>
        <taxon>Bacteria</taxon>
        <taxon>Bacillati</taxon>
        <taxon>Bacillota</taxon>
        <taxon>Bacilli</taxon>
        <taxon>Bacillales</taxon>
        <taxon>Bacillaceae</taxon>
        <taxon>Caldalkalibacillus</taxon>
    </lineage>
</organism>
<dbReference type="Pfam" id="PF08279">
    <property type="entry name" value="HTH_11"/>
    <property type="match status" value="1"/>
</dbReference>
<dbReference type="SUPFAM" id="SSF46785">
    <property type="entry name" value="Winged helix' DNA-binding domain"/>
    <property type="match status" value="1"/>
</dbReference>
<dbReference type="InterPro" id="IPR028349">
    <property type="entry name" value="PafC-like"/>
</dbReference>
<dbReference type="AlphaFoldDB" id="F5L6W6"/>
<dbReference type="PIRSF" id="PIRSF016838">
    <property type="entry name" value="PafC"/>
    <property type="match status" value="1"/>
</dbReference>
<dbReference type="PANTHER" id="PTHR34580">
    <property type="match status" value="1"/>
</dbReference>
<dbReference type="Proteomes" id="UP000010716">
    <property type="component" value="Unassembled WGS sequence"/>
</dbReference>
<dbReference type="Gene3D" id="1.10.10.10">
    <property type="entry name" value="Winged helix-like DNA-binding domain superfamily/Winged helix DNA-binding domain"/>
    <property type="match status" value="1"/>
</dbReference>
<evidence type="ECO:0000259" key="3">
    <source>
        <dbReference type="Pfam" id="PF25583"/>
    </source>
</evidence>
<gene>
    <name evidence="4" type="ORF">CathTA2_1566</name>
</gene>
<dbReference type="InterPro" id="IPR036388">
    <property type="entry name" value="WH-like_DNA-bd_sf"/>
</dbReference>
<dbReference type="Pfam" id="PF25583">
    <property type="entry name" value="WCX"/>
    <property type="match status" value="1"/>
</dbReference>
<comment type="caution">
    <text evidence="4">The sequence shown here is derived from an EMBL/GenBank/DDBJ whole genome shotgun (WGS) entry which is preliminary data.</text>
</comment>
<evidence type="ECO:0000259" key="2">
    <source>
        <dbReference type="Pfam" id="PF13280"/>
    </source>
</evidence>
<evidence type="ECO:0000313" key="4">
    <source>
        <dbReference type="EMBL" id="EGL82901.1"/>
    </source>
</evidence>
<dbReference type="PROSITE" id="PS52050">
    <property type="entry name" value="WYL"/>
    <property type="match status" value="1"/>
</dbReference>
<accession>F5L6W6</accession>